<organism evidence="8 9">
    <name type="scientific">Candidatus Magasanikbacteria bacterium RIFOXYD2_FULL_41_14</name>
    <dbReference type="NCBI Taxonomy" id="1798709"/>
    <lineage>
        <taxon>Bacteria</taxon>
        <taxon>Candidatus Magasanikiibacteriota</taxon>
    </lineage>
</organism>
<feature type="domain" description="Large ribosomal subunit protein uL2 C-terminal" evidence="6">
    <location>
        <begin position="125"/>
        <end position="255"/>
    </location>
</feature>
<dbReference type="NCBIfam" id="TIGR01171">
    <property type="entry name" value="rplB_bact"/>
    <property type="match status" value="1"/>
</dbReference>
<evidence type="ECO:0000256" key="2">
    <source>
        <dbReference type="ARBA" id="ARBA00022980"/>
    </source>
</evidence>
<gene>
    <name evidence="4" type="primary">rplB</name>
    <name evidence="8" type="ORF">A2538_00570</name>
</gene>
<evidence type="ECO:0000259" key="6">
    <source>
        <dbReference type="SMART" id="SM01382"/>
    </source>
</evidence>
<dbReference type="InterPro" id="IPR014726">
    <property type="entry name" value="Ribosomal_uL2_dom3"/>
</dbReference>
<dbReference type="SMART" id="SM01382">
    <property type="entry name" value="Ribosomal_L2_C"/>
    <property type="match status" value="1"/>
</dbReference>
<dbReference type="SMART" id="SM01383">
    <property type="entry name" value="Ribosomal_L2"/>
    <property type="match status" value="1"/>
</dbReference>
<dbReference type="Pfam" id="PF00181">
    <property type="entry name" value="Ribosomal_L2_N"/>
    <property type="match status" value="1"/>
</dbReference>
<comment type="similarity">
    <text evidence="1 4">Belongs to the universal ribosomal protein uL2 family.</text>
</comment>
<dbReference type="Gene3D" id="2.30.30.30">
    <property type="match status" value="1"/>
</dbReference>
<comment type="function">
    <text evidence="4">One of the primary rRNA binding proteins. Required for association of the 30S and 50S subunits to form the 70S ribosome, for tRNA binding and peptide bond formation. It has been suggested to have peptidyltransferase activity; this is somewhat controversial. Makes several contacts with the 16S rRNA in the 70S ribosome.</text>
</comment>
<dbReference type="GO" id="GO:0015934">
    <property type="term" value="C:large ribosomal subunit"/>
    <property type="evidence" value="ECO:0007669"/>
    <property type="project" value="InterPro"/>
</dbReference>
<dbReference type="GO" id="GO:0002181">
    <property type="term" value="P:cytoplasmic translation"/>
    <property type="evidence" value="ECO:0007669"/>
    <property type="project" value="TreeGrafter"/>
</dbReference>
<reference evidence="8 9" key="1">
    <citation type="journal article" date="2016" name="Nat. Commun.">
        <title>Thousands of microbial genomes shed light on interconnected biogeochemical processes in an aquifer system.</title>
        <authorList>
            <person name="Anantharaman K."/>
            <person name="Brown C.T."/>
            <person name="Hug L.A."/>
            <person name="Sharon I."/>
            <person name="Castelle C.J."/>
            <person name="Probst A.J."/>
            <person name="Thomas B.C."/>
            <person name="Singh A."/>
            <person name="Wilkins M.J."/>
            <person name="Karaoz U."/>
            <person name="Brodie E.L."/>
            <person name="Williams K.H."/>
            <person name="Hubbard S.S."/>
            <person name="Banfield J.F."/>
        </authorList>
    </citation>
    <scope>NUCLEOTIDE SEQUENCE [LARGE SCALE GENOMIC DNA]</scope>
</reference>
<keyword evidence="3 4" id="KW-0687">Ribonucleoprotein</keyword>
<dbReference type="InterPro" id="IPR008991">
    <property type="entry name" value="Translation_prot_SH3-like_sf"/>
</dbReference>
<evidence type="ECO:0000313" key="8">
    <source>
        <dbReference type="EMBL" id="OGH93684.1"/>
    </source>
</evidence>
<dbReference type="InterPro" id="IPR022669">
    <property type="entry name" value="Ribosomal_uL2_C"/>
</dbReference>
<feature type="region of interest" description="Disordered" evidence="5">
    <location>
        <begin position="218"/>
        <end position="280"/>
    </location>
</feature>
<dbReference type="EMBL" id="MFRE01000023">
    <property type="protein sequence ID" value="OGH93684.1"/>
    <property type="molecule type" value="Genomic_DNA"/>
</dbReference>
<dbReference type="Gene3D" id="2.40.50.140">
    <property type="entry name" value="Nucleic acid-binding proteins"/>
    <property type="match status" value="1"/>
</dbReference>
<dbReference type="STRING" id="1798709.A2538_00570"/>
<evidence type="ECO:0000256" key="5">
    <source>
        <dbReference type="SAM" id="MobiDB-lite"/>
    </source>
</evidence>
<dbReference type="Pfam" id="PF03947">
    <property type="entry name" value="Ribosomal_L2_C"/>
    <property type="match status" value="1"/>
</dbReference>
<dbReference type="PANTHER" id="PTHR13691:SF5">
    <property type="entry name" value="LARGE RIBOSOMAL SUBUNIT PROTEIN UL2M"/>
    <property type="match status" value="1"/>
</dbReference>
<name>A0A1F6PCL2_9BACT</name>
<dbReference type="InterPro" id="IPR002171">
    <property type="entry name" value="Ribosomal_uL2"/>
</dbReference>
<dbReference type="SUPFAM" id="SSF50249">
    <property type="entry name" value="Nucleic acid-binding proteins"/>
    <property type="match status" value="1"/>
</dbReference>
<evidence type="ECO:0000256" key="1">
    <source>
        <dbReference type="ARBA" id="ARBA00005636"/>
    </source>
</evidence>
<keyword evidence="2 4" id="KW-0689">Ribosomal protein</keyword>
<evidence type="ECO:0000313" key="9">
    <source>
        <dbReference type="Proteomes" id="UP000178254"/>
    </source>
</evidence>
<evidence type="ECO:0000256" key="3">
    <source>
        <dbReference type="ARBA" id="ARBA00023274"/>
    </source>
</evidence>
<dbReference type="InterPro" id="IPR005880">
    <property type="entry name" value="Ribosomal_uL2_bac/org-type"/>
</dbReference>
<dbReference type="PIRSF" id="PIRSF002158">
    <property type="entry name" value="Ribosomal_L2"/>
    <property type="match status" value="1"/>
</dbReference>
<dbReference type="AlphaFoldDB" id="A0A1F6PCL2"/>
<proteinExistence type="inferred from homology"/>
<dbReference type="FunFam" id="2.30.30.30:FF:000001">
    <property type="entry name" value="50S ribosomal protein L2"/>
    <property type="match status" value="1"/>
</dbReference>
<dbReference type="InterPro" id="IPR012340">
    <property type="entry name" value="NA-bd_OB-fold"/>
</dbReference>
<dbReference type="InterPro" id="IPR022666">
    <property type="entry name" value="Ribosomal_uL2_RNA-bd_dom"/>
</dbReference>
<dbReference type="PANTHER" id="PTHR13691">
    <property type="entry name" value="RIBOSOMAL PROTEIN L2"/>
    <property type="match status" value="1"/>
</dbReference>
<evidence type="ECO:0000256" key="4">
    <source>
        <dbReference type="HAMAP-Rule" id="MF_01320"/>
    </source>
</evidence>
<dbReference type="Proteomes" id="UP000178254">
    <property type="component" value="Unassembled WGS sequence"/>
</dbReference>
<dbReference type="InterPro" id="IPR014722">
    <property type="entry name" value="Rib_uL2_dom2"/>
</dbReference>
<dbReference type="Gene3D" id="4.10.950.10">
    <property type="entry name" value="Ribosomal protein L2, domain 3"/>
    <property type="match status" value="1"/>
</dbReference>
<dbReference type="GO" id="GO:0016740">
    <property type="term" value="F:transferase activity"/>
    <property type="evidence" value="ECO:0007669"/>
    <property type="project" value="InterPro"/>
</dbReference>
<comment type="caution">
    <text evidence="8">The sequence shown here is derived from an EMBL/GenBank/DDBJ whole genome shotgun (WGS) entry which is preliminary data.</text>
</comment>
<evidence type="ECO:0000259" key="7">
    <source>
        <dbReference type="SMART" id="SM01383"/>
    </source>
</evidence>
<keyword evidence="4" id="KW-0699">rRNA-binding</keyword>
<sequence length="280" mass="31189">MPIKIYKPTNPGRRNSSVDLFSDITKSEPEKSLIKILKKNSGRNNQGVITVRHQGGGVKKYYRLVDFKQDRYGVEGTVMSIEYDPNRGPRVSLVNYTNGDKAYVLCPDGLKVGDKVISSDKMMESKVGYRLQLQYIPTGLFIYNIELTKGKGGQLVRGAGMTAQLVGVEGKYAQVRLPSGEIRQIDKECFANIGTLGNADRRLIRWGKAGRMRKRGIKPTVKGKNMNPVDHPHGGGEGHSPIGQKRGQQSVYGKTVRGVRTRKPGKWSDKFVIKSRRAKK</sequence>
<protein>
    <recommendedName>
        <fullName evidence="4">Large ribosomal subunit protein uL2</fullName>
    </recommendedName>
</protein>
<dbReference type="GO" id="GO:0003735">
    <property type="term" value="F:structural constituent of ribosome"/>
    <property type="evidence" value="ECO:0007669"/>
    <property type="project" value="InterPro"/>
</dbReference>
<feature type="domain" description="Large ribosomal subunit protein uL2 RNA-binding" evidence="7">
    <location>
        <begin position="42"/>
        <end position="118"/>
    </location>
</feature>
<accession>A0A1F6PCL2</accession>
<dbReference type="HAMAP" id="MF_01320_B">
    <property type="entry name" value="Ribosomal_uL2_B"/>
    <property type="match status" value="1"/>
</dbReference>
<dbReference type="SUPFAM" id="SSF50104">
    <property type="entry name" value="Translation proteins SH3-like domain"/>
    <property type="match status" value="1"/>
</dbReference>
<dbReference type="GO" id="GO:0019843">
    <property type="term" value="F:rRNA binding"/>
    <property type="evidence" value="ECO:0007669"/>
    <property type="project" value="UniProtKB-UniRule"/>
</dbReference>
<comment type="subunit">
    <text evidence="4">Part of the 50S ribosomal subunit. Forms a bridge to the 30S subunit in the 70S ribosome.</text>
</comment>
<keyword evidence="4" id="KW-0694">RNA-binding</keyword>